<keyword evidence="1" id="KW-0489">Methyltransferase</keyword>
<evidence type="ECO:0000259" key="4">
    <source>
        <dbReference type="Pfam" id="PF03781"/>
    </source>
</evidence>
<dbReference type="GO" id="GO:0008168">
    <property type="term" value="F:methyltransferase activity"/>
    <property type="evidence" value="ECO:0007669"/>
    <property type="project" value="UniProtKB-KW"/>
</dbReference>
<evidence type="ECO:0000259" key="5">
    <source>
        <dbReference type="Pfam" id="PF10017"/>
    </source>
</evidence>
<dbReference type="Proteomes" id="UP000799640">
    <property type="component" value="Unassembled WGS sequence"/>
</dbReference>
<dbReference type="EMBL" id="ML996706">
    <property type="protein sequence ID" value="KAF2396540.1"/>
    <property type="molecule type" value="Genomic_DNA"/>
</dbReference>
<dbReference type="InterPro" id="IPR019257">
    <property type="entry name" value="MeTrfase_dom"/>
</dbReference>
<dbReference type="InterPro" id="IPR016187">
    <property type="entry name" value="CTDL_fold"/>
</dbReference>
<feature type="compositionally biased region" description="Basic and acidic residues" evidence="3">
    <location>
        <begin position="587"/>
        <end position="606"/>
    </location>
</feature>
<evidence type="ECO:0000256" key="3">
    <source>
        <dbReference type="SAM" id="MobiDB-lite"/>
    </source>
</evidence>
<dbReference type="Gene3D" id="3.40.50.150">
    <property type="entry name" value="Vaccinia Virus protein VP39"/>
    <property type="match status" value="1"/>
</dbReference>
<dbReference type="NCBIfam" id="TIGR03439">
    <property type="entry name" value="methyl_EasF"/>
    <property type="match status" value="1"/>
</dbReference>
<dbReference type="Pfam" id="PF03781">
    <property type="entry name" value="FGE-sulfatase"/>
    <property type="match status" value="1"/>
</dbReference>
<proteinExistence type="predicted"/>
<evidence type="ECO:0000313" key="6">
    <source>
        <dbReference type="EMBL" id="KAF2396540.1"/>
    </source>
</evidence>
<organism evidence="6 7">
    <name type="scientific">Trichodelitschia bisporula</name>
    <dbReference type="NCBI Taxonomy" id="703511"/>
    <lineage>
        <taxon>Eukaryota</taxon>
        <taxon>Fungi</taxon>
        <taxon>Dikarya</taxon>
        <taxon>Ascomycota</taxon>
        <taxon>Pezizomycotina</taxon>
        <taxon>Dothideomycetes</taxon>
        <taxon>Dothideomycetes incertae sedis</taxon>
        <taxon>Phaeotrichales</taxon>
        <taxon>Phaeotrichaceae</taxon>
        <taxon>Trichodelitschia</taxon>
    </lineage>
</organism>
<dbReference type="SUPFAM" id="SSF53335">
    <property type="entry name" value="S-adenosyl-L-methionine-dependent methyltransferases"/>
    <property type="match status" value="1"/>
</dbReference>
<dbReference type="InterPro" id="IPR017805">
    <property type="entry name" value="SAM_MeTrfase_EasF-type_put"/>
</dbReference>
<dbReference type="InterPro" id="IPR051128">
    <property type="entry name" value="EgtD_Methyltrsf_superfamily"/>
</dbReference>
<dbReference type="SUPFAM" id="SSF56436">
    <property type="entry name" value="C-type lectin-like"/>
    <property type="match status" value="1"/>
</dbReference>
<dbReference type="Pfam" id="PF10017">
    <property type="entry name" value="Methyltransf_33"/>
    <property type="match status" value="1"/>
</dbReference>
<dbReference type="PANTHER" id="PTHR43397:SF1">
    <property type="entry name" value="ERGOTHIONEINE BIOSYNTHESIS PROTEIN 1"/>
    <property type="match status" value="1"/>
</dbReference>
<dbReference type="InterPro" id="IPR042095">
    <property type="entry name" value="SUMF_sf"/>
</dbReference>
<sequence>MVKSILIDIRQEVSGESLVEGIKEGLKHGNVAGAKTLPTLLLYDEAGLKLFEEITYLDEYYLTNAELQVLEMYADRIAERIESGSLVLELGSGNLRKISILLRALERARKDVEYYALDLSVTELQRTLAAIPRAEFKYVKCYGLHGTYDDGLQWLKSPEIASRRKSVLTMGSSIGNFSRPDAVAFLKGFASALRPGDNILVGLDSCQDPEKVYHAYNDKYGVTHRFILNGLKHANRLLGYQAFDLDLWHVVGEYDVDAGKHHAFVSPTQDVTVEGVLIGKDERIRIEESYKYSSEQITHLWESAGLAEGAKWANATGDYALHMTYRPPFCFPLHPSEYATAPAPSLHDWQSLWAAWDTVTTGMIPNSELLSKPINLRNVCLFYIGHIPTFLAIHIARTTGKSHTQLDAYQRIFERGIDPDVDNPELCHAHSEIPDSWPPLGDILAFQRDIRTFVETLYASERSPEVNKALWLGFEHEAMHLETLLYMLVQSEKTLPPSGAVKPDFEALANFSRSVAVENSWFTIPERVVTLGASAEDDVYGWDNEFPSRQVSVHAFEAKARPITNGEYATYLGENGVQRIPASWTEKPAKDGSSELSRKEQVRRDSMQTNSTGSAFVEGKSVRTVFGPVPLKYTLEWPVVASYDELTACARWMGGRIPTVEEVKSIYEHVADKKLLGVENALGKTIPAVNGHLINDGVEETPPSRTPHPSNISSSSAASAPFADLRQANIGFKHWHPVAVAHLGGKLAGQGELGGIWEWTSTALEKHEGFEAMPEYTGYTADFFDSKHNIVLGGSWATHPRIAGRKSFVNWYQRNYPYVWAGCRLVRDF</sequence>
<evidence type="ECO:0008006" key="8">
    <source>
        <dbReference type="Google" id="ProtNLM"/>
    </source>
</evidence>
<protein>
    <recommendedName>
        <fullName evidence="8">N-methyltransferase</fullName>
    </recommendedName>
</protein>
<feature type="domain" description="Histidine-specific methyltransferase SAM-dependent" evidence="5">
    <location>
        <begin position="22"/>
        <end position="324"/>
    </location>
</feature>
<feature type="domain" description="Sulfatase-modifying factor enzyme-like" evidence="4">
    <location>
        <begin position="529"/>
        <end position="827"/>
    </location>
</feature>
<feature type="region of interest" description="Disordered" evidence="3">
    <location>
        <begin position="584"/>
        <end position="614"/>
    </location>
</feature>
<reference evidence="6" key="1">
    <citation type="journal article" date="2020" name="Stud. Mycol.">
        <title>101 Dothideomycetes genomes: a test case for predicting lifestyles and emergence of pathogens.</title>
        <authorList>
            <person name="Haridas S."/>
            <person name="Albert R."/>
            <person name="Binder M."/>
            <person name="Bloem J."/>
            <person name="Labutti K."/>
            <person name="Salamov A."/>
            <person name="Andreopoulos B."/>
            <person name="Baker S."/>
            <person name="Barry K."/>
            <person name="Bills G."/>
            <person name="Bluhm B."/>
            <person name="Cannon C."/>
            <person name="Castanera R."/>
            <person name="Culley D."/>
            <person name="Daum C."/>
            <person name="Ezra D."/>
            <person name="Gonzalez J."/>
            <person name="Henrissat B."/>
            <person name="Kuo A."/>
            <person name="Liang C."/>
            <person name="Lipzen A."/>
            <person name="Lutzoni F."/>
            <person name="Magnuson J."/>
            <person name="Mondo S."/>
            <person name="Nolan M."/>
            <person name="Ohm R."/>
            <person name="Pangilinan J."/>
            <person name="Park H.-J."/>
            <person name="Ramirez L."/>
            <person name="Alfaro M."/>
            <person name="Sun H."/>
            <person name="Tritt A."/>
            <person name="Yoshinaga Y."/>
            <person name="Zwiers L.-H."/>
            <person name="Turgeon B."/>
            <person name="Goodwin S."/>
            <person name="Spatafora J."/>
            <person name="Crous P."/>
            <person name="Grigoriev I."/>
        </authorList>
    </citation>
    <scope>NUCLEOTIDE SEQUENCE</scope>
    <source>
        <strain evidence="6">CBS 262.69</strain>
    </source>
</reference>
<accession>A0A6G1HKK6</accession>
<dbReference type="PANTHER" id="PTHR43397">
    <property type="entry name" value="ERGOTHIONEINE BIOSYNTHESIS PROTEIN 1"/>
    <property type="match status" value="1"/>
</dbReference>
<evidence type="ECO:0000256" key="1">
    <source>
        <dbReference type="ARBA" id="ARBA00022603"/>
    </source>
</evidence>
<evidence type="ECO:0000256" key="2">
    <source>
        <dbReference type="ARBA" id="ARBA00022679"/>
    </source>
</evidence>
<dbReference type="GO" id="GO:0032259">
    <property type="term" value="P:methylation"/>
    <property type="evidence" value="ECO:0007669"/>
    <property type="project" value="UniProtKB-KW"/>
</dbReference>
<dbReference type="InterPro" id="IPR029063">
    <property type="entry name" value="SAM-dependent_MTases_sf"/>
</dbReference>
<dbReference type="AlphaFoldDB" id="A0A6G1HKK6"/>
<dbReference type="OrthoDB" id="659at2759"/>
<gene>
    <name evidence="6" type="ORF">EJ06DRAFT_483372</name>
</gene>
<name>A0A6G1HKK6_9PEZI</name>
<keyword evidence="2" id="KW-0808">Transferase</keyword>
<evidence type="ECO:0000313" key="7">
    <source>
        <dbReference type="Proteomes" id="UP000799640"/>
    </source>
</evidence>
<keyword evidence="7" id="KW-1185">Reference proteome</keyword>
<dbReference type="InterPro" id="IPR005532">
    <property type="entry name" value="SUMF_dom"/>
</dbReference>
<dbReference type="Gene3D" id="3.90.1580.10">
    <property type="entry name" value="paralog of FGE (formylglycine-generating enzyme)"/>
    <property type="match status" value="1"/>
</dbReference>